<dbReference type="Pfam" id="PF22936">
    <property type="entry name" value="Pol_BBD"/>
    <property type="match status" value="1"/>
</dbReference>
<keyword evidence="3" id="KW-1185">Reference proteome</keyword>
<reference evidence="2 3" key="1">
    <citation type="journal article" date="2021" name="Plant Biotechnol. J.">
        <title>Multi-omics assisted identification of the key and species-specific regulatory components of drought-tolerant mechanisms in Gossypium stocksii.</title>
        <authorList>
            <person name="Yu D."/>
            <person name="Ke L."/>
            <person name="Zhang D."/>
            <person name="Wu Y."/>
            <person name="Sun Y."/>
            <person name="Mei J."/>
            <person name="Sun J."/>
            <person name="Sun Y."/>
        </authorList>
    </citation>
    <scope>NUCLEOTIDE SEQUENCE [LARGE SCALE GENOMIC DNA]</scope>
    <source>
        <strain evidence="3">cv. E1</strain>
        <tissue evidence="2">Leaf</tissue>
    </source>
</reference>
<sequence length="181" mass="20334">MSVYILHERRETLICCRHKLSFEDVKGHFLSKDKLNNEFGLDSKANRQASVLVASKKQDKREIKGVLGKSNKKYVANANLADKNGDDFLLVSTIVSFELMSKWILDSGCSFHMCPNKEWFSTYNSVESGVICIGNVSYGKVIGIGTIKIRMHNEKIRTILDVRPVASFDKDGVVEIRGFGV</sequence>
<dbReference type="OrthoDB" id="430476at2759"/>
<evidence type="ECO:0000259" key="1">
    <source>
        <dbReference type="Pfam" id="PF22936"/>
    </source>
</evidence>
<organism evidence="2 3">
    <name type="scientific">Gossypium stocksii</name>
    <dbReference type="NCBI Taxonomy" id="47602"/>
    <lineage>
        <taxon>Eukaryota</taxon>
        <taxon>Viridiplantae</taxon>
        <taxon>Streptophyta</taxon>
        <taxon>Embryophyta</taxon>
        <taxon>Tracheophyta</taxon>
        <taxon>Spermatophyta</taxon>
        <taxon>Magnoliopsida</taxon>
        <taxon>eudicotyledons</taxon>
        <taxon>Gunneridae</taxon>
        <taxon>Pentapetalae</taxon>
        <taxon>rosids</taxon>
        <taxon>malvids</taxon>
        <taxon>Malvales</taxon>
        <taxon>Malvaceae</taxon>
        <taxon>Malvoideae</taxon>
        <taxon>Gossypium</taxon>
    </lineage>
</organism>
<evidence type="ECO:0000313" key="2">
    <source>
        <dbReference type="EMBL" id="KAH1056106.1"/>
    </source>
</evidence>
<accession>A0A9D3ZP03</accession>
<feature type="domain" description="Retrovirus-related Pol polyprotein from transposon TNT 1-94-like beta-barrel" evidence="1">
    <location>
        <begin position="103"/>
        <end position="169"/>
    </location>
</feature>
<evidence type="ECO:0000313" key="3">
    <source>
        <dbReference type="Proteomes" id="UP000828251"/>
    </source>
</evidence>
<gene>
    <name evidence="2" type="ORF">J1N35_034171</name>
</gene>
<comment type="caution">
    <text evidence="2">The sequence shown here is derived from an EMBL/GenBank/DDBJ whole genome shotgun (WGS) entry which is preliminary data.</text>
</comment>
<protein>
    <recommendedName>
        <fullName evidence="1">Retrovirus-related Pol polyprotein from transposon TNT 1-94-like beta-barrel domain-containing protein</fullName>
    </recommendedName>
</protein>
<dbReference type="InterPro" id="IPR054722">
    <property type="entry name" value="PolX-like_BBD"/>
</dbReference>
<dbReference type="AlphaFoldDB" id="A0A9D3ZP03"/>
<dbReference type="Proteomes" id="UP000828251">
    <property type="component" value="Unassembled WGS sequence"/>
</dbReference>
<proteinExistence type="predicted"/>
<name>A0A9D3ZP03_9ROSI</name>
<dbReference type="EMBL" id="JAIQCV010000010">
    <property type="protein sequence ID" value="KAH1056106.1"/>
    <property type="molecule type" value="Genomic_DNA"/>
</dbReference>